<evidence type="ECO:0000313" key="2">
    <source>
        <dbReference type="Proteomes" id="UP000635885"/>
    </source>
</evidence>
<evidence type="ECO:0008006" key="3">
    <source>
        <dbReference type="Google" id="ProtNLM"/>
    </source>
</evidence>
<gene>
    <name evidence="1" type="ORF">GCM10010993_16060</name>
</gene>
<proteinExistence type="predicted"/>
<name>A0ABQ1MCP1_9BACT</name>
<keyword evidence="2" id="KW-1185">Reference proteome</keyword>
<dbReference type="Gene3D" id="3.30.460.40">
    <property type="match status" value="1"/>
</dbReference>
<accession>A0ABQ1MCP1</accession>
<organism evidence="1 2">
    <name type="scientific">Belliella aquatica</name>
    <dbReference type="NCBI Taxonomy" id="1323734"/>
    <lineage>
        <taxon>Bacteria</taxon>
        <taxon>Pseudomonadati</taxon>
        <taxon>Bacteroidota</taxon>
        <taxon>Cytophagia</taxon>
        <taxon>Cytophagales</taxon>
        <taxon>Cyclobacteriaceae</taxon>
        <taxon>Belliella</taxon>
    </lineage>
</organism>
<sequence length="61" mass="6854">MNSHLNILRIKAVAQALQELSENVVFVGGATVSLYTDRNSEEVRPTDDVDILVELVSYKEY</sequence>
<comment type="caution">
    <text evidence="1">The sequence shown here is derived from an EMBL/GenBank/DDBJ whole genome shotgun (WGS) entry which is preliminary data.</text>
</comment>
<reference evidence="2" key="1">
    <citation type="journal article" date="2019" name="Int. J. Syst. Evol. Microbiol.">
        <title>The Global Catalogue of Microorganisms (GCM) 10K type strain sequencing project: providing services to taxonomists for standard genome sequencing and annotation.</title>
        <authorList>
            <consortium name="The Broad Institute Genomics Platform"/>
            <consortium name="The Broad Institute Genome Sequencing Center for Infectious Disease"/>
            <person name="Wu L."/>
            <person name="Ma J."/>
        </authorList>
    </citation>
    <scope>NUCLEOTIDE SEQUENCE [LARGE SCALE GENOMIC DNA]</scope>
    <source>
        <strain evidence="2">CGMCC 1.12479</strain>
    </source>
</reference>
<dbReference type="RefSeq" id="WP_188441550.1">
    <property type="nucleotide sequence ID" value="NZ_BMFD01000004.1"/>
</dbReference>
<evidence type="ECO:0000313" key="1">
    <source>
        <dbReference type="EMBL" id="GGC37923.1"/>
    </source>
</evidence>
<protein>
    <recommendedName>
        <fullName evidence="3">Nucleotidyltransferase</fullName>
    </recommendedName>
</protein>
<dbReference type="EMBL" id="BMFD01000004">
    <property type="protein sequence ID" value="GGC37923.1"/>
    <property type="molecule type" value="Genomic_DNA"/>
</dbReference>
<dbReference type="Proteomes" id="UP000635885">
    <property type="component" value="Unassembled WGS sequence"/>
</dbReference>